<evidence type="ECO:0008006" key="3">
    <source>
        <dbReference type="Google" id="ProtNLM"/>
    </source>
</evidence>
<dbReference type="PATRIC" id="fig|1423748.3.peg.1214"/>
<proteinExistence type="predicted"/>
<evidence type="ECO:0000313" key="1">
    <source>
        <dbReference type="EMBL" id="KRL21667.1"/>
    </source>
</evidence>
<name>A0A0R1NXK4_9LACO</name>
<protein>
    <recommendedName>
        <fullName evidence="3">Redox protein, regulator of disulfide bond formation</fullName>
    </recommendedName>
</protein>
<reference evidence="1 2" key="1">
    <citation type="journal article" date="2015" name="Genome Announc.">
        <title>Expanding the biotechnology potential of lactobacilli through comparative genomics of 213 strains and associated genera.</title>
        <authorList>
            <person name="Sun Z."/>
            <person name="Harris H.M."/>
            <person name="McCann A."/>
            <person name="Guo C."/>
            <person name="Argimon S."/>
            <person name="Zhang W."/>
            <person name="Yang X."/>
            <person name="Jeffery I.B."/>
            <person name="Cooney J.C."/>
            <person name="Kagawa T.F."/>
            <person name="Liu W."/>
            <person name="Song Y."/>
            <person name="Salvetti E."/>
            <person name="Wrobel A."/>
            <person name="Rasinkangas P."/>
            <person name="Parkhill J."/>
            <person name="Rea M.C."/>
            <person name="O'Sullivan O."/>
            <person name="Ritari J."/>
            <person name="Douillard F.P."/>
            <person name="Paul Ross R."/>
            <person name="Yang R."/>
            <person name="Briner A.E."/>
            <person name="Felis G.E."/>
            <person name="de Vos W.M."/>
            <person name="Barrangou R."/>
            <person name="Klaenhammer T.R."/>
            <person name="Caufield P.W."/>
            <person name="Cui Y."/>
            <person name="Zhang H."/>
            <person name="O'Toole P.W."/>
        </authorList>
    </citation>
    <scope>NUCLEOTIDE SEQUENCE [LARGE SCALE GENOMIC DNA]</scope>
    <source>
        <strain evidence="1 2">DSM 10532</strain>
    </source>
</reference>
<dbReference type="STRING" id="1423748.FC37_GL001155"/>
<evidence type="ECO:0000313" key="2">
    <source>
        <dbReference type="Proteomes" id="UP000051311"/>
    </source>
</evidence>
<dbReference type="eggNOG" id="COG1765">
    <property type="taxonomic scope" value="Bacteria"/>
</dbReference>
<dbReference type="OrthoDB" id="1433018at2"/>
<dbReference type="Pfam" id="PF02566">
    <property type="entry name" value="OsmC"/>
    <property type="match status" value="1"/>
</dbReference>
<dbReference type="RefSeq" id="WP_025005375.1">
    <property type="nucleotide sequence ID" value="NZ_AZEL01000044.1"/>
</dbReference>
<dbReference type="InterPro" id="IPR015946">
    <property type="entry name" value="KH_dom-like_a/b"/>
</dbReference>
<dbReference type="SUPFAM" id="SSF82784">
    <property type="entry name" value="OsmC-like"/>
    <property type="match status" value="1"/>
</dbReference>
<comment type="caution">
    <text evidence="1">The sequence shown here is derived from an EMBL/GenBank/DDBJ whole genome shotgun (WGS) entry which is preliminary data.</text>
</comment>
<gene>
    <name evidence="1" type="ORF">FC37_GL001155</name>
</gene>
<dbReference type="Proteomes" id="UP000051311">
    <property type="component" value="Unassembled WGS sequence"/>
</dbReference>
<dbReference type="EMBL" id="AZEL01000044">
    <property type="protein sequence ID" value="KRL21667.1"/>
    <property type="molecule type" value="Genomic_DNA"/>
</dbReference>
<sequence length="135" mass="15351">MSDYLVKSKLEDTEWQIKSDARDHSFICDVSDDKYNAGPNPVEYLCGSVNSCIEISAGMINKIHHLGIKNLRIENQAKTEKLDHGKSVVTEMKIKVFFDSDMTRAEKEEFLAHSLHVSTVYQTLKEAIKIYVELG</sequence>
<dbReference type="InterPro" id="IPR036102">
    <property type="entry name" value="OsmC/Ohrsf"/>
</dbReference>
<dbReference type="AlphaFoldDB" id="A0A0R1NXK4"/>
<accession>A0A0R1NXK4</accession>
<dbReference type="Gene3D" id="3.30.300.20">
    <property type="match status" value="1"/>
</dbReference>
<organism evidence="1 2">
    <name type="scientific">Lactobacillus gallinarum DSM 10532 = JCM 2011</name>
    <dbReference type="NCBI Taxonomy" id="1423748"/>
    <lineage>
        <taxon>Bacteria</taxon>
        <taxon>Bacillati</taxon>
        <taxon>Bacillota</taxon>
        <taxon>Bacilli</taxon>
        <taxon>Lactobacillales</taxon>
        <taxon>Lactobacillaceae</taxon>
        <taxon>Lactobacillus</taxon>
    </lineage>
</organism>
<dbReference type="InterPro" id="IPR003718">
    <property type="entry name" value="OsmC/Ohr_fam"/>
</dbReference>